<evidence type="ECO:0000313" key="10">
    <source>
        <dbReference type="Proteomes" id="UP001457282"/>
    </source>
</evidence>
<reference evidence="9 10" key="1">
    <citation type="journal article" date="2023" name="G3 (Bethesda)">
        <title>A chromosome-length genome assembly and annotation of blackberry (Rubus argutus, cv. 'Hillquist').</title>
        <authorList>
            <person name="Bruna T."/>
            <person name="Aryal R."/>
            <person name="Dudchenko O."/>
            <person name="Sargent D.J."/>
            <person name="Mead D."/>
            <person name="Buti M."/>
            <person name="Cavallini A."/>
            <person name="Hytonen T."/>
            <person name="Andres J."/>
            <person name="Pham M."/>
            <person name="Weisz D."/>
            <person name="Mascagni F."/>
            <person name="Usai G."/>
            <person name="Natali L."/>
            <person name="Bassil N."/>
            <person name="Fernandez G.E."/>
            <person name="Lomsadze A."/>
            <person name="Armour M."/>
            <person name="Olukolu B."/>
            <person name="Poorten T."/>
            <person name="Britton C."/>
            <person name="Davik J."/>
            <person name="Ashrafi H."/>
            <person name="Aiden E.L."/>
            <person name="Borodovsky M."/>
            <person name="Worthington M."/>
        </authorList>
    </citation>
    <scope>NUCLEOTIDE SEQUENCE [LARGE SCALE GENOMIC DNA]</scope>
    <source>
        <strain evidence="9">PI 553951</strain>
    </source>
</reference>
<feature type="region of interest" description="Disordered" evidence="7">
    <location>
        <begin position="87"/>
        <end position="106"/>
    </location>
</feature>
<proteinExistence type="predicted"/>
<dbReference type="Proteomes" id="UP001457282">
    <property type="component" value="Unassembled WGS sequence"/>
</dbReference>
<evidence type="ECO:0000256" key="3">
    <source>
        <dbReference type="ARBA" id="ARBA00023015"/>
    </source>
</evidence>
<sequence>MTWGSSKKNKPPLSSPSTTSKPSLISHVFSSSWLSKFKPKSGNSEPKPSKVKRKGKRNSPSMGSPRIANGGGGRFYGDDDGDDGFWRLSFGEDTAQGEKKSGGVLRPVRYDSDEEFEVRPSKVIGMNRNGNTKEWKKGLELEREAEKSEEKSTKTGEEGVLEMLAARTIWTKEKDNKHGLAYGARKHHYASSLKSRSSNLKTIEEEALNLETEEKPTSDWQRLKERKIQEVMARSEKHRKSHYISRDLPRRRPNRSSKVRVCSPRTASRVETCKIKALEDMAKAKLKTKKAARERKVQQVRTGLNSFAVVKCSFDPQQDFRDSMVEMIVEKKITRPDDLEELLACYLTLNSDEYHDLIIKVFRQVWFDVNQACFGSELQKQQCCYD</sequence>
<dbReference type="GO" id="GO:0005634">
    <property type="term" value="C:nucleus"/>
    <property type="evidence" value="ECO:0007669"/>
    <property type="project" value="UniProtKB-SubCell"/>
</dbReference>
<comment type="subcellular location">
    <subcellularLocation>
        <location evidence="1 6">Nucleus</location>
    </subcellularLocation>
</comment>
<dbReference type="InterPro" id="IPR038933">
    <property type="entry name" value="Ovate"/>
</dbReference>
<protein>
    <recommendedName>
        <fullName evidence="6">Transcription repressor</fullName>
    </recommendedName>
    <alternativeName>
        <fullName evidence="6">Ovate family protein</fullName>
    </alternativeName>
</protein>
<feature type="compositionally biased region" description="Low complexity" evidence="7">
    <location>
        <begin position="11"/>
        <end position="24"/>
    </location>
</feature>
<evidence type="ECO:0000256" key="5">
    <source>
        <dbReference type="ARBA" id="ARBA00023242"/>
    </source>
</evidence>
<feature type="compositionally biased region" description="Basic and acidic residues" evidence="7">
    <location>
        <begin position="135"/>
        <end position="157"/>
    </location>
</feature>
<gene>
    <name evidence="9" type="ORF">M0R45_013469</name>
</gene>
<keyword evidence="10" id="KW-1185">Reference proteome</keyword>
<name>A0AAW1XJT4_RUBAR</name>
<feature type="region of interest" description="Disordered" evidence="7">
    <location>
        <begin position="1"/>
        <end position="78"/>
    </location>
</feature>
<comment type="caution">
    <text evidence="9">The sequence shown here is derived from an EMBL/GenBank/DDBJ whole genome shotgun (WGS) entry which is preliminary data.</text>
</comment>
<keyword evidence="3 6" id="KW-0805">Transcription regulation</keyword>
<evidence type="ECO:0000256" key="2">
    <source>
        <dbReference type="ARBA" id="ARBA00022491"/>
    </source>
</evidence>
<evidence type="ECO:0000313" key="9">
    <source>
        <dbReference type="EMBL" id="KAK9936640.1"/>
    </source>
</evidence>
<dbReference type="PANTHER" id="PTHR33057">
    <property type="entry name" value="TRANSCRIPTION REPRESSOR OFP7-RELATED"/>
    <property type="match status" value="1"/>
</dbReference>
<accession>A0AAW1XJT4</accession>
<evidence type="ECO:0000256" key="7">
    <source>
        <dbReference type="SAM" id="MobiDB-lite"/>
    </source>
</evidence>
<keyword evidence="4 6" id="KW-0804">Transcription</keyword>
<organism evidence="9 10">
    <name type="scientific">Rubus argutus</name>
    <name type="common">Southern blackberry</name>
    <dbReference type="NCBI Taxonomy" id="59490"/>
    <lineage>
        <taxon>Eukaryota</taxon>
        <taxon>Viridiplantae</taxon>
        <taxon>Streptophyta</taxon>
        <taxon>Embryophyta</taxon>
        <taxon>Tracheophyta</taxon>
        <taxon>Spermatophyta</taxon>
        <taxon>Magnoliopsida</taxon>
        <taxon>eudicotyledons</taxon>
        <taxon>Gunneridae</taxon>
        <taxon>Pentapetalae</taxon>
        <taxon>rosids</taxon>
        <taxon>fabids</taxon>
        <taxon>Rosales</taxon>
        <taxon>Rosaceae</taxon>
        <taxon>Rosoideae</taxon>
        <taxon>Rosoideae incertae sedis</taxon>
        <taxon>Rubus</taxon>
    </lineage>
</organism>
<dbReference type="InterPro" id="IPR006458">
    <property type="entry name" value="Ovate_C"/>
</dbReference>
<feature type="region of interest" description="Disordered" evidence="7">
    <location>
        <begin position="233"/>
        <end position="263"/>
    </location>
</feature>
<evidence type="ECO:0000256" key="1">
    <source>
        <dbReference type="ARBA" id="ARBA00004123"/>
    </source>
</evidence>
<keyword evidence="2 6" id="KW-0678">Repressor</keyword>
<dbReference type="PROSITE" id="PS51754">
    <property type="entry name" value="OVATE"/>
    <property type="match status" value="1"/>
</dbReference>
<dbReference type="EMBL" id="JBEDUW010000003">
    <property type="protein sequence ID" value="KAK9936640.1"/>
    <property type="molecule type" value="Genomic_DNA"/>
</dbReference>
<comment type="function">
    <text evidence="6">Transcriptional repressor that regulates multiple aspects of plant growth and development.</text>
</comment>
<evidence type="ECO:0000256" key="4">
    <source>
        <dbReference type="ARBA" id="ARBA00023163"/>
    </source>
</evidence>
<keyword evidence="5 6" id="KW-0539">Nucleus</keyword>
<dbReference type="NCBIfam" id="TIGR01568">
    <property type="entry name" value="A_thal_3678"/>
    <property type="match status" value="1"/>
</dbReference>
<feature type="domain" description="OVATE" evidence="8">
    <location>
        <begin position="309"/>
        <end position="368"/>
    </location>
</feature>
<evidence type="ECO:0000256" key="6">
    <source>
        <dbReference type="RuleBase" id="RU367028"/>
    </source>
</evidence>
<feature type="region of interest" description="Disordered" evidence="7">
    <location>
        <begin position="135"/>
        <end position="159"/>
    </location>
</feature>
<evidence type="ECO:0000259" key="8">
    <source>
        <dbReference type="PROSITE" id="PS51754"/>
    </source>
</evidence>
<dbReference type="PANTHER" id="PTHR33057:SF82">
    <property type="entry name" value="TRANSCRIPTION REPRESSOR OFP5"/>
    <property type="match status" value="1"/>
</dbReference>
<dbReference type="GO" id="GO:0045892">
    <property type="term" value="P:negative regulation of DNA-templated transcription"/>
    <property type="evidence" value="ECO:0007669"/>
    <property type="project" value="UniProtKB-UniRule"/>
</dbReference>
<dbReference type="AlphaFoldDB" id="A0AAW1XJT4"/>
<dbReference type="Pfam" id="PF04844">
    <property type="entry name" value="Ovate"/>
    <property type="match status" value="1"/>
</dbReference>